<evidence type="ECO:0000313" key="2">
    <source>
        <dbReference type="WBParaSite" id="Hba_09705"/>
    </source>
</evidence>
<protein>
    <submittedName>
        <fullName evidence="2">Methyltransferase</fullName>
    </submittedName>
</protein>
<proteinExistence type="predicted"/>
<accession>A0A1I7WWX6</accession>
<dbReference type="Proteomes" id="UP000095283">
    <property type="component" value="Unplaced"/>
</dbReference>
<reference evidence="2" key="1">
    <citation type="submission" date="2016-11" db="UniProtKB">
        <authorList>
            <consortium name="WormBaseParasite"/>
        </authorList>
    </citation>
    <scope>IDENTIFICATION</scope>
</reference>
<dbReference type="AlphaFoldDB" id="A0A1I7WWX6"/>
<keyword evidence="1" id="KW-1185">Reference proteome</keyword>
<sequence>MQTNNKDSTLTRFYARHNDTDIKSNPSIH</sequence>
<dbReference type="WBParaSite" id="Hba_09705">
    <property type="protein sequence ID" value="Hba_09705"/>
    <property type="gene ID" value="Hba_09705"/>
</dbReference>
<organism evidence="1 2">
    <name type="scientific">Heterorhabditis bacteriophora</name>
    <name type="common">Entomopathogenic nematode worm</name>
    <dbReference type="NCBI Taxonomy" id="37862"/>
    <lineage>
        <taxon>Eukaryota</taxon>
        <taxon>Metazoa</taxon>
        <taxon>Ecdysozoa</taxon>
        <taxon>Nematoda</taxon>
        <taxon>Chromadorea</taxon>
        <taxon>Rhabditida</taxon>
        <taxon>Rhabditina</taxon>
        <taxon>Rhabditomorpha</taxon>
        <taxon>Strongyloidea</taxon>
        <taxon>Heterorhabditidae</taxon>
        <taxon>Heterorhabditis</taxon>
    </lineage>
</organism>
<evidence type="ECO:0000313" key="1">
    <source>
        <dbReference type="Proteomes" id="UP000095283"/>
    </source>
</evidence>
<name>A0A1I7WWX6_HETBA</name>